<accession>A0AAV4I2A3</accession>
<dbReference type="Proteomes" id="UP000762676">
    <property type="component" value="Unassembled WGS sequence"/>
</dbReference>
<dbReference type="EMBL" id="BMAT01002294">
    <property type="protein sequence ID" value="GFS04030.1"/>
    <property type="molecule type" value="Genomic_DNA"/>
</dbReference>
<reference evidence="2 3" key="1">
    <citation type="journal article" date="2021" name="Elife">
        <title>Chloroplast acquisition without the gene transfer in kleptoplastic sea slugs, Plakobranchus ocellatus.</title>
        <authorList>
            <person name="Maeda T."/>
            <person name="Takahashi S."/>
            <person name="Yoshida T."/>
            <person name="Shimamura S."/>
            <person name="Takaki Y."/>
            <person name="Nagai Y."/>
            <person name="Toyoda A."/>
            <person name="Suzuki Y."/>
            <person name="Arimoto A."/>
            <person name="Ishii H."/>
            <person name="Satoh N."/>
            <person name="Nishiyama T."/>
            <person name="Hasebe M."/>
            <person name="Maruyama T."/>
            <person name="Minagawa J."/>
            <person name="Obokata J."/>
            <person name="Shigenobu S."/>
        </authorList>
    </citation>
    <scope>NUCLEOTIDE SEQUENCE [LARGE SCALE GENOMIC DNA]</scope>
</reference>
<dbReference type="AlphaFoldDB" id="A0AAV4I2A3"/>
<evidence type="ECO:0000313" key="2">
    <source>
        <dbReference type="EMBL" id="GFS04030.1"/>
    </source>
</evidence>
<feature type="signal peptide" evidence="1">
    <location>
        <begin position="1"/>
        <end position="20"/>
    </location>
</feature>
<sequence length="92" mass="9956">MALLLLPLFPSCTPIQKVCSNRIRSADSGDNVKETLADSIGFLVLPWCLPAQACRAGRNYITACVTHSECKAANFSEDLSSSNHPIESAFIE</sequence>
<evidence type="ECO:0000313" key="3">
    <source>
        <dbReference type="Proteomes" id="UP000762676"/>
    </source>
</evidence>
<protein>
    <recommendedName>
        <fullName evidence="4">Kazal-like domain-containing protein</fullName>
    </recommendedName>
</protein>
<evidence type="ECO:0000256" key="1">
    <source>
        <dbReference type="SAM" id="SignalP"/>
    </source>
</evidence>
<proteinExistence type="predicted"/>
<name>A0AAV4I2A3_9GAST</name>
<keyword evidence="3" id="KW-1185">Reference proteome</keyword>
<comment type="caution">
    <text evidence="2">The sequence shown here is derived from an EMBL/GenBank/DDBJ whole genome shotgun (WGS) entry which is preliminary data.</text>
</comment>
<evidence type="ECO:0008006" key="4">
    <source>
        <dbReference type="Google" id="ProtNLM"/>
    </source>
</evidence>
<keyword evidence="1" id="KW-0732">Signal</keyword>
<gene>
    <name evidence="2" type="ORF">ElyMa_001165300</name>
</gene>
<feature type="chain" id="PRO_5043988506" description="Kazal-like domain-containing protein" evidence="1">
    <location>
        <begin position="21"/>
        <end position="92"/>
    </location>
</feature>
<organism evidence="2 3">
    <name type="scientific">Elysia marginata</name>
    <dbReference type="NCBI Taxonomy" id="1093978"/>
    <lineage>
        <taxon>Eukaryota</taxon>
        <taxon>Metazoa</taxon>
        <taxon>Spiralia</taxon>
        <taxon>Lophotrochozoa</taxon>
        <taxon>Mollusca</taxon>
        <taxon>Gastropoda</taxon>
        <taxon>Heterobranchia</taxon>
        <taxon>Euthyneura</taxon>
        <taxon>Panpulmonata</taxon>
        <taxon>Sacoglossa</taxon>
        <taxon>Placobranchoidea</taxon>
        <taxon>Plakobranchidae</taxon>
        <taxon>Elysia</taxon>
    </lineage>
</organism>